<keyword evidence="5" id="KW-0539">Nucleus</keyword>
<evidence type="ECO:0000256" key="1">
    <source>
        <dbReference type="ARBA" id="ARBA00022473"/>
    </source>
</evidence>
<keyword evidence="4" id="KW-0804">Transcription</keyword>
<evidence type="ECO:0000256" key="2">
    <source>
        <dbReference type="ARBA" id="ARBA00023015"/>
    </source>
</evidence>
<dbReference type="Proteomes" id="UP001652582">
    <property type="component" value="Chromosome 21"/>
</dbReference>
<accession>A0A6J1P6Y7</accession>
<protein>
    <submittedName>
        <fullName evidence="8">Uncharacterized protein LOC112057345</fullName>
    </submittedName>
</protein>
<organism evidence="7 8">
    <name type="scientific">Bicyclus anynana</name>
    <name type="common">Squinting bush brown butterfly</name>
    <dbReference type="NCBI Taxonomy" id="110368"/>
    <lineage>
        <taxon>Eukaryota</taxon>
        <taxon>Metazoa</taxon>
        <taxon>Ecdysozoa</taxon>
        <taxon>Arthropoda</taxon>
        <taxon>Hexapoda</taxon>
        <taxon>Insecta</taxon>
        <taxon>Pterygota</taxon>
        <taxon>Neoptera</taxon>
        <taxon>Endopterygota</taxon>
        <taxon>Lepidoptera</taxon>
        <taxon>Glossata</taxon>
        <taxon>Ditrysia</taxon>
        <taxon>Papilionoidea</taxon>
        <taxon>Nymphalidae</taxon>
        <taxon>Satyrinae</taxon>
        <taxon>Satyrini</taxon>
        <taxon>Mycalesina</taxon>
        <taxon>Bicyclus</taxon>
    </lineage>
</organism>
<proteinExistence type="predicted"/>
<sequence>MIPLIQEGRHQLHRMYSQPYEEDSPIPLITNYTVIKETDLDDKRETEERVLLEIGRPDDKPKEEHTFSHKKYDKTTSHHRSYVLEDYAEPRRISFFRPHELESPQSGSRYYESEEYRDVALLDASKSPVEFSQESQDASKCSDDQQDVTLNWKERALQMEKEYKKTACDRERTRMKDMNRAFDLLRSKLPITKPSKKKYSKIECLRIAICYIRHLEFLLAGGSAEDSPIFFDPQSDTTELRRRHRY</sequence>
<dbReference type="AlphaFoldDB" id="A0A6J1P6Y7"/>
<dbReference type="GeneID" id="112057345"/>
<reference evidence="8" key="1">
    <citation type="submission" date="2025-08" db="UniProtKB">
        <authorList>
            <consortium name="RefSeq"/>
        </authorList>
    </citation>
    <scope>IDENTIFICATION</scope>
</reference>
<dbReference type="InterPro" id="IPR011598">
    <property type="entry name" value="bHLH_dom"/>
</dbReference>
<dbReference type="PANTHER" id="PTHR20937:SF3">
    <property type="entry name" value="IP14615P"/>
    <property type="match status" value="1"/>
</dbReference>
<gene>
    <name evidence="8" type="primary">LOC112057345</name>
</gene>
<evidence type="ECO:0000256" key="4">
    <source>
        <dbReference type="ARBA" id="ARBA00023163"/>
    </source>
</evidence>
<dbReference type="InterPro" id="IPR036638">
    <property type="entry name" value="HLH_DNA-bd_sf"/>
</dbReference>
<dbReference type="InterPro" id="IPR040259">
    <property type="entry name" value="Mesogenin/MesP"/>
</dbReference>
<keyword evidence="1" id="KW-0217">Developmental protein</keyword>
<keyword evidence="7" id="KW-1185">Reference proteome</keyword>
<dbReference type="Pfam" id="PF00010">
    <property type="entry name" value="HLH"/>
    <property type="match status" value="1"/>
</dbReference>
<dbReference type="SMART" id="SM00353">
    <property type="entry name" value="HLH"/>
    <property type="match status" value="1"/>
</dbReference>
<dbReference type="OrthoDB" id="9946827at2759"/>
<dbReference type="RefSeq" id="XP_023953607.2">
    <property type="nucleotide sequence ID" value="XM_024097839.2"/>
</dbReference>
<evidence type="ECO:0000313" key="8">
    <source>
        <dbReference type="RefSeq" id="XP_023953607.2"/>
    </source>
</evidence>
<name>A0A6J1P6Y7_BICAN</name>
<keyword evidence="2" id="KW-0805">Transcription regulation</keyword>
<evidence type="ECO:0000256" key="3">
    <source>
        <dbReference type="ARBA" id="ARBA00023125"/>
    </source>
</evidence>
<dbReference type="PROSITE" id="PS50888">
    <property type="entry name" value="BHLH"/>
    <property type="match status" value="1"/>
</dbReference>
<dbReference type="GO" id="GO:0001707">
    <property type="term" value="P:mesoderm formation"/>
    <property type="evidence" value="ECO:0007669"/>
    <property type="project" value="TreeGrafter"/>
</dbReference>
<evidence type="ECO:0000259" key="6">
    <source>
        <dbReference type="PROSITE" id="PS50888"/>
    </source>
</evidence>
<dbReference type="KEGG" id="bany:112057345"/>
<dbReference type="SUPFAM" id="SSF47459">
    <property type="entry name" value="HLH, helix-loop-helix DNA-binding domain"/>
    <property type="match status" value="1"/>
</dbReference>
<dbReference type="GO" id="GO:0005634">
    <property type="term" value="C:nucleus"/>
    <property type="evidence" value="ECO:0007669"/>
    <property type="project" value="TreeGrafter"/>
</dbReference>
<dbReference type="GO" id="GO:0000981">
    <property type="term" value="F:DNA-binding transcription factor activity, RNA polymerase II-specific"/>
    <property type="evidence" value="ECO:0007669"/>
    <property type="project" value="TreeGrafter"/>
</dbReference>
<dbReference type="PANTHER" id="PTHR20937">
    <property type="entry name" value="IP14615P"/>
    <property type="match status" value="1"/>
</dbReference>
<feature type="domain" description="BHLH" evidence="6">
    <location>
        <begin position="162"/>
        <end position="215"/>
    </location>
</feature>
<dbReference type="Gene3D" id="4.10.280.10">
    <property type="entry name" value="Helix-loop-helix DNA-binding domain"/>
    <property type="match status" value="1"/>
</dbReference>
<evidence type="ECO:0000313" key="7">
    <source>
        <dbReference type="Proteomes" id="UP001652582"/>
    </source>
</evidence>
<evidence type="ECO:0000256" key="5">
    <source>
        <dbReference type="ARBA" id="ARBA00023242"/>
    </source>
</evidence>
<dbReference type="CDD" id="cd11390">
    <property type="entry name" value="bHLH_TS"/>
    <property type="match status" value="1"/>
</dbReference>
<dbReference type="GO" id="GO:0000978">
    <property type="term" value="F:RNA polymerase II cis-regulatory region sequence-specific DNA binding"/>
    <property type="evidence" value="ECO:0007669"/>
    <property type="project" value="TreeGrafter"/>
</dbReference>
<keyword evidence="3" id="KW-0238">DNA-binding</keyword>
<dbReference type="GO" id="GO:0046983">
    <property type="term" value="F:protein dimerization activity"/>
    <property type="evidence" value="ECO:0007669"/>
    <property type="project" value="InterPro"/>
</dbReference>